<evidence type="ECO:0000313" key="3">
    <source>
        <dbReference type="EnsemblMetazoa" id="MDOA008648-PB"/>
    </source>
</evidence>
<dbReference type="EnsemblMetazoa" id="MDOA008648-RB">
    <property type="protein sequence ID" value="MDOA008648-PB"/>
    <property type="gene ID" value="MDOA008648"/>
</dbReference>
<name>A0A1I8MUU1_MUSDO</name>
<evidence type="ECO:0000256" key="2">
    <source>
        <dbReference type="SAM" id="Phobius"/>
    </source>
</evidence>
<keyword evidence="2" id="KW-0812">Transmembrane</keyword>
<feature type="transmembrane region" description="Helical" evidence="2">
    <location>
        <begin position="100"/>
        <end position="120"/>
    </location>
</feature>
<proteinExistence type="predicted"/>
<dbReference type="eggNOG" id="KOG1075">
    <property type="taxonomic scope" value="Eukaryota"/>
</dbReference>
<feature type="region of interest" description="Disordered" evidence="1">
    <location>
        <begin position="145"/>
        <end position="164"/>
    </location>
</feature>
<feature type="transmembrane region" description="Helical" evidence="2">
    <location>
        <begin position="75"/>
        <end position="94"/>
    </location>
</feature>
<dbReference type="VEuPathDB" id="VectorBase:MDOA008648"/>
<keyword evidence="2" id="KW-1133">Transmembrane helix</keyword>
<reference evidence="3" key="1">
    <citation type="submission" date="2020-05" db="UniProtKB">
        <authorList>
            <consortium name="EnsemblMetazoa"/>
        </authorList>
    </citation>
    <scope>IDENTIFICATION</scope>
    <source>
        <strain evidence="3">Aabys</strain>
    </source>
</reference>
<protein>
    <submittedName>
        <fullName evidence="3">Uncharacterized protein</fullName>
    </submittedName>
</protein>
<dbReference type="OrthoDB" id="6737830at2759"/>
<dbReference type="AlphaFoldDB" id="A0A1I8MUU1"/>
<gene>
    <name evidence="3" type="primary">101901554</name>
</gene>
<dbReference type="VEuPathDB" id="VectorBase:MDOMA2_009448"/>
<keyword evidence="2" id="KW-0472">Membrane</keyword>
<accession>A0A1I8MUU1</accession>
<evidence type="ECO:0000256" key="1">
    <source>
        <dbReference type="SAM" id="MobiDB-lite"/>
    </source>
</evidence>
<sequence length="327" mass="36445">MVMLKQLDTSGVEYLTKVLNLSLATHIVPEAWKMGRVVPLLKPGKDASKSESYRPISLLSPVAKTGEERKANGRMVAVIIASLVIFCAVYQAWIKKSVHLAGVLVPALIMLSFAGWVVILSKRDKAKRALFDKYMEEIAQKNKEELEAKKNNHKHRKPNERKSSNETVLEFVNEIHKGPANSGSKEVLNTTRAVRSKDHRKHRKYRNIDGLLDSSAIPLPSRYPAHKDLRTKRPSIRQKLFRQTGLYHMSAASAVAANSTRTLVQAVINSSGTPVQPIAHIGDAVVMVPTTTAVNPTPIALENKRKQQMQRLKTIQEPTMVRMGSEP</sequence>
<organism evidence="3">
    <name type="scientific">Musca domestica</name>
    <name type="common">House fly</name>
    <dbReference type="NCBI Taxonomy" id="7370"/>
    <lineage>
        <taxon>Eukaryota</taxon>
        <taxon>Metazoa</taxon>
        <taxon>Ecdysozoa</taxon>
        <taxon>Arthropoda</taxon>
        <taxon>Hexapoda</taxon>
        <taxon>Insecta</taxon>
        <taxon>Pterygota</taxon>
        <taxon>Neoptera</taxon>
        <taxon>Endopterygota</taxon>
        <taxon>Diptera</taxon>
        <taxon>Brachycera</taxon>
        <taxon>Muscomorpha</taxon>
        <taxon>Muscoidea</taxon>
        <taxon>Muscidae</taxon>
        <taxon>Musca</taxon>
    </lineage>
</organism>